<keyword evidence="5" id="KW-1185">Reference proteome</keyword>
<dbReference type="SUPFAM" id="SSF103473">
    <property type="entry name" value="MFS general substrate transporter"/>
    <property type="match status" value="1"/>
</dbReference>
<organism evidence="4 5">
    <name type="scientific">Penicillium daleae</name>
    <dbReference type="NCBI Taxonomy" id="63821"/>
    <lineage>
        <taxon>Eukaryota</taxon>
        <taxon>Fungi</taxon>
        <taxon>Dikarya</taxon>
        <taxon>Ascomycota</taxon>
        <taxon>Pezizomycotina</taxon>
        <taxon>Eurotiomycetes</taxon>
        <taxon>Eurotiomycetidae</taxon>
        <taxon>Eurotiales</taxon>
        <taxon>Aspergillaceae</taxon>
        <taxon>Penicillium</taxon>
    </lineage>
</organism>
<comment type="caution">
    <text evidence="4">The sequence shown here is derived from an EMBL/GenBank/DDBJ whole genome shotgun (WGS) entry which is preliminary data.</text>
</comment>
<reference evidence="4" key="2">
    <citation type="journal article" date="2023" name="IMA Fungus">
        <title>Comparative genomic study of the Penicillium genus elucidates a diverse pangenome and 15 lateral gene transfer events.</title>
        <authorList>
            <person name="Petersen C."/>
            <person name="Sorensen T."/>
            <person name="Nielsen M.R."/>
            <person name="Sondergaard T.E."/>
            <person name="Sorensen J.L."/>
            <person name="Fitzpatrick D.A."/>
            <person name="Frisvad J.C."/>
            <person name="Nielsen K.L."/>
        </authorList>
    </citation>
    <scope>NUCLEOTIDE SEQUENCE</scope>
    <source>
        <strain evidence="4">IBT 16125</strain>
    </source>
</reference>
<feature type="transmembrane region" description="Helical" evidence="3">
    <location>
        <begin position="119"/>
        <end position="136"/>
    </location>
</feature>
<dbReference type="EMBL" id="JAPVEA010000008">
    <property type="protein sequence ID" value="KAJ5438586.1"/>
    <property type="molecule type" value="Genomic_DNA"/>
</dbReference>
<dbReference type="InterPro" id="IPR036259">
    <property type="entry name" value="MFS_trans_sf"/>
</dbReference>
<comment type="subcellular location">
    <subcellularLocation>
        <location evidence="1">Membrane</location>
        <topology evidence="1">Multi-pass membrane protein</topology>
    </subcellularLocation>
</comment>
<evidence type="ECO:0000256" key="2">
    <source>
        <dbReference type="ARBA" id="ARBA00006727"/>
    </source>
</evidence>
<dbReference type="GO" id="GO:0022857">
    <property type="term" value="F:transmembrane transporter activity"/>
    <property type="evidence" value="ECO:0007669"/>
    <property type="project" value="InterPro"/>
</dbReference>
<feature type="transmembrane region" description="Helical" evidence="3">
    <location>
        <begin position="413"/>
        <end position="437"/>
    </location>
</feature>
<feature type="transmembrane region" description="Helical" evidence="3">
    <location>
        <begin position="249"/>
        <end position="266"/>
    </location>
</feature>
<dbReference type="Gene3D" id="1.20.1250.20">
    <property type="entry name" value="MFS general substrate transporter like domains"/>
    <property type="match status" value="2"/>
</dbReference>
<accession>A0AAD6BX97</accession>
<feature type="transmembrane region" description="Helical" evidence="3">
    <location>
        <begin position="286"/>
        <end position="306"/>
    </location>
</feature>
<dbReference type="PANTHER" id="PTHR11360">
    <property type="entry name" value="MONOCARBOXYLATE TRANSPORTER"/>
    <property type="match status" value="1"/>
</dbReference>
<reference evidence="4" key="1">
    <citation type="submission" date="2022-12" db="EMBL/GenBank/DDBJ databases">
        <authorList>
            <person name="Petersen C."/>
        </authorList>
    </citation>
    <scope>NUCLEOTIDE SEQUENCE</scope>
    <source>
        <strain evidence="4">IBT 16125</strain>
    </source>
</reference>
<evidence type="ECO:0000313" key="5">
    <source>
        <dbReference type="Proteomes" id="UP001213681"/>
    </source>
</evidence>
<evidence type="ECO:0000313" key="4">
    <source>
        <dbReference type="EMBL" id="KAJ5438586.1"/>
    </source>
</evidence>
<proteinExistence type="inferred from homology"/>
<dbReference type="InterPro" id="IPR011701">
    <property type="entry name" value="MFS"/>
</dbReference>
<dbReference type="Proteomes" id="UP001213681">
    <property type="component" value="Unassembled WGS sequence"/>
</dbReference>
<protein>
    <submittedName>
        <fullName evidence="4">Major facilitator superfamily domain-containing protein</fullName>
    </submittedName>
</protein>
<sequence length="444" mass="48541">MDSTTSNEHRSSPYSPSHEIELFDPTDEAEIAGPQLEPTDRGFAAWRLLCTAFVFEALLWGFPLSFGVFQNYYSTLPEFSNSRYISVVGTVASGISYLGAPFTAHFIKRFQRFQRQMIWIGWPICIISLICGSFASSLTTLILTQGVTYGVGFLIFYYPILNMVNEYWVSRRGMAYGLLCSASGMSGAVMPFITEKLLNTYGYRTTLRAVAIALFVLTGPLIPFLKGRLPASRHTAPAHANWSFLKTPLFWVYTVSNMAQGLGYFFPSLYLPSYATSTGLSSIEGAVLLALMSISQVLGQLSFGYLSDKNLSVNFLLVCSSSMAAIASLAIWGLAYSLTSLIAFALVYGFFGAGYTAMWARMSTSISTDPTAAPMIFSLFCFGKGLGNVLTGPLSGDLISPLVVLGSYGLRKYMAVVVFTGGCMALSGLSICSWHIVKQMRRLM</sequence>
<dbReference type="InterPro" id="IPR050327">
    <property type="entry name" value="Proton-linked_MCT"/>
</dbReference>
<evidence type="ECO:0000256" key="3">
    <source>
        <dbReference type="SAM" id="Phobius"/>
    </source>
</evidence>
<feature type="transmembrane region" description="Helical" evidence="3">
    <location>
        <begin position="173"/>
        <end position="193"/>
    </location>
</feature>
<keyword evidence="3" id="KW-0472">Membrane</keyword>
<dbReference type="GeneID" id="81603209"/>
<name>A0AAD6BX97_9EURO</name>
<gene>
    <name evidence="4" type="ORF">N7458_009584</name>
</gene>
<feature type="transmembrane region" description="Helical" evidence="3">
    <location>
        <begin position="372"/>
        <end position="393"/>
    </location>
</feature>
<dbReference type="AlphaFoldDB" id="A0AAD6BX97"/>
<feature type="transmembrane region" description="Helical" evidence="3">
    <location>
        <begin position="84"/>
        <end position="107"/>
    </location>
</feature>
<feature type="transmembrane region" description="Helical" evidence="3">
    <location>
        <begin position="205"/>
        <end position="225"/>
    </location>
</feature>
<dbReference type="Pfam" id="PF07690">
    <property type="entry name" value="MFS_1"/>
    <property type="match status" value="1"/>
</dbReference>
<evidence type="ECO:0000256" key="1">
    <source>
        <dbReference type="ARBA" id="ARBA00004141"/>
    </source>
</evidence>
<dbReference type="RefSeq" id="XP_056761815.1">
    <property type="nucleotide sequence ID" value="XM_056912966.1"/>
</dbReference>
<feature type="transmembrane region" description="Helical" evidence="3">
    <location>
        <begin position="142"/>
        <end position="161"/>
    </location>
</feature>
<feature type="transmembrane region" description="Helical" evidence="3">
    <location>
        <begin position="341"/>
        <end position="360"/>
    </location>
</feature>
<keyword evidence="3" id="KW-0812">Transmembrane</keyword>
<feature type="transmembrane region" description="Helical" evidence="3">
    <location>
        <begin position="44"/>
        <end position="64"/>
    </location>
</feature>
<dbReference type="GO" id="GO:0016020">
    <property type="term" value="C:membrane"/>
    <property type="evidence" value="ECO:0007669"/>
    <property type="project" value="UniProtKB-SubCell"/>
</dbReference>
<feature type="transmembrane region" description="Helical" evidence="3">
    <location>
        <begin position="313"/>
        <end position="335"/>
    </location>
</feature>
<keyword evidence="3" id="KW-1133">Transmembrane helix</keyword>
<comment type="similarity">
    <text evidence="2">Belongs to the major facilitator superfamily. Monocarboxylate porter (TC 2.A.1.13) family.</text>
</comment>
<dbReference type="PANTHER" id="PTHR11360:SF287">
    <property type="entry name" value="MFS MONOCARBOXYLATE TRANSPORTER"/>
    <property type="match status" value="1"/>
</dbReference>